<dbReference type="AlphaFoldDB" id="A0A9W6WJB9"/>
<protein>
    <submittedName>
        <fullName evidence="2">Unnamed protein product</fullName>
    </submittedName>
</protein>
<evidence type="ECO:0000256" key="1">
    <source>
        <dbReference type="SAM" id="MobiDB-lite"/>
    </source>
</evidence>
<feature type="region of interest" description="Disordered" evidence="1">
    <location>
        <begin position="1"/>
        <end position="87"/>
    </location>
</feature>
<feature type="compositionally biased region" description="Polar residues" evidence="1">
    <location>
        <begin position="56"/>
        <end position="66"/>
    </location>
</feature>
<sequence length="87" mass="9664">MVSKRSGTDQSTEQRAQYSQTANTSTESPFINSVSNTGKIKQHKTGESNKIKSKTVDSQLKPSDPTNLDEYDDIRHSGIYNSRGIGW</sequence>
<name>A0A9W6WJB9_CANBO</name>
<accession>A0A9W6WJB9</accession>
<feature type="compositionally biased region" description="Polar residues" evidence="1">
    <location>
        <begin position="8"/>
        <end position="39"/>
    </location>
</feature>
<comment type="caution">
    <text evidence="2">The sequence shown here is derived from an EMBL/GenBank/DDBJ whole genome shotgun (WGS) entry which is preliminary data.</text>
</comment>
<reference evidence="2" key="1">
    <citation type="submission" date="2023-04" db="EMBL/GenBank/DDBJ databases">
        <title>Candida boidinii NBRC 10035.</title>
        <authorList>
            <person name="Ichikawa N."/>
            <person name="Sato H."/>
            <person name="Tonouchi N."/>
        </authorList>
    </citation>
    <scope>NUCLEOTIDE SEQUENCE</scope>
    <source>
        <strain evidence="2">NBRC 10035</strain>
    </source>
</reference>
<evidence type="ECO:0000313" key="2">
    <source>
        <dbReference type="EMBL" id="GME76813.1"/>
    </source>
</evidence>
<keyword evidence="3" id="KW-1185">Reference proteome</keyword>
<proteinExistence type="predicted"/>
<organism evidence="2 3">
    <name type="scientific">Candida boidinii</name>
    <name type="common">Yeast</name>
    <dbReference type="NCBI Taxonomy" id="5477"/>
    <lineage>
        <taxon>Eukaryota</taxon>
        <taxon>Fungi</taxon>
        <taxon>Dikarya</taxon>
        <taxon>Ascomycota</taxon>
        <taxon>Saccharomycotina</taxon>
        <taxon>Pichiomycetes</taxon>
        <taxon>Pichiales</taxon>
        <taxon>Pichiaceae</taxon>
        <taxon>Ogataea</taxon>
        <taxon>Ogataea/Candida clade</taxon>
    </lineage>
</organism>
<gene>
    <name evidence="2" type="ORF">Cboi02_000532100</name>
</gene>
<evidence type="ECO:0000313" key="3">
    <source>
        <dbReference type="Proteomes" id="UP001165120"/>
    </source>
</evidence>
<dbReference type="Proteomes" id="UP001165120">
    <property type="component" value="Unassembled WGS sequence"/>
</dbReference>
<dbReference type="EMBL" id="BSXN01002511">
    <property type="protein sequence ID" value="GME76813.1"/>
    <property type="molecule type" value="Genomic_DNA"/>
</dbReference>